<organism evidence="2">
    <name type="scientific">uncultured organism</name>
    <dbReference type="NCBI Taxonomy" id="155900"/>
    <lineage>
        <taxon>unclassified sequences</taxon>
        <taxon>environmental samples</taxon>
    </lineage>
</organism>
<gene>
    <name evidence="2" type="ORF">FLSS-19_0026</name>
</gene>
<accession>M1QB28</accession>
<evidence type="ECO:0000256" key="1">
    <source>
        <dbReference type="SAM" id="MobiDB-lite"/>
    </source>
</evidence>
<name>M1QB28_9ZZZZ</name>
<feature type="region of interest" description="Disordered" evidence="1">
    <location>
        <begin position="1"/>
        <end position="38"/>
    </location>
</feature>
<dbReference type="AlphaFoldDB" id="M1QB28"/>
<proteinExistence type="predicted"/>
<sequence>MRKAMRSAGRESRPPNKNIDPIPNRSLMTPPRGTEKAYAQPTTNVNIGTFSGPNLVTNEGRVTQVMQIAIPIVIWPRNRRGQSFGVRL</sequence>
<evidence type="ECO:0000313" key="2">
    <source>
        <dbReference type="EMBL" id="AGF93193.1"/>
    </source>
</evidence>
<dbReference type="EMBL" id="JX684084">
    <property type="protein sequence ID" value="AGF93193.1"/>
    <property type="molecule type" value="Genomic_DNA"/>
</dbReference>
<protein>
    <submittedName>
        <fullName evidence="2">Uncharacterized protein</fullName>
    </submittedName>
</protein>
<reference evidence="2" key="1">
    <citation type="journal article" date="2013" name="Syst. Appl. Microbiol.">
        <title>New insights into the archaeal diversity of a hypersaline microbial mat obtained by a metagenomic approach.</title>
        <authorList>
            <person name="Lopez-Lopez A."/>
            <person name="Richter M."/>
            <person name="Pena A."/>
            <person name="Tamames J."/>
            <person name="Rossello-Mora R."/>
        </authorList>
    </citation>
    <scope>NUCLEOTIDE SEQUENCE</scope>
</reference>